<name>A0A2H3J348_WOLCO</name>
<keyword evidence="3" id="KW-1185">Reference proteome</keyword>
<dbReference type="EMBL" id="KB467831">
    <property type="protein sequence ID" value="PCH34203.1"/>
    <property type="molecule type" value="Genomic_DNA"/>
</dbReference>
<evidence type="ECO:0000313" key="2">
    <source>
        <dbReference type="EMBL" id="PCH34203.1"/>
    </source>
</evidence>
<feature type="compositionally biased region" description="Basic and acidic residues" evidence="1">
    <location>
        <begin position="328"/>
        <end position="337"/>
    </location>
</feature>
<gene>
    <name evidence="2" type="ORF">WOLCODRAFT_148267</name>
</gene>
<feature type="region of interest" description="Disordered" evidence="1">
    <location>
        <begin position="88"/>
        <end position="109"/>
    </location>
</feature>
<accession>A0A2H3J348</accession>
<reference evidence="2 3" key="1">
    <citation type="journal article" date="2012" name="Science">
        <title>The Paleozoic origin of enzymatic lignin decomposition reconstructed from 31 fungal genomes.</title>
        <authorList>
            <person name="Floudas D."/>
            <person name="Binder M."/>
            <person name="Riley R."/>
            <person name="Barry K."/>
            <person name="Blanchette R.A."/>
            <person name="Henrissat B."/>
            <person name="Martinez A.T."/>
            <person name="Otillar R."/>
            <person name="Spatafora J.W."/>
            <person name="Yadav J.S."/>
            <person name="Aerts A."/>
            <person name="Benoit I."/>
            <person name="Boyd A."/>
            <person name="Carlson A."/>
            <person name="Copeland A."/>
            <person name="Coutinho P.M."/>
            <person name="de Vries R.P."/>
            <person name="Ferreira P."/>
            <person name="Findley K."/>
            <person name="Foster B."/>
            <person name="Gaskell J."/>
            <person name="Glotzer D."/>
            <person name="Gorecki P."/>
            <person name="Heitman J."/>
            <person name="Hesse C."/>
            <person name="Hori C."/>
            <person name="Igarashi K."/>
            <person name="Jurgens J.A."/>
            <person name="Kallen N."/>
            <person name="Kersten P."/>
            <person name="Kohler A."/>
            <person name="Kuees U."/>
            <person name="Kumar T.K.A."/>
            <person name="Kuo A."/>
            <person name="LaButti K."/>
            <person name="Larrondo L.F."/>
            <person name="Lindquist E."/>
            <person name="Ling A."/>
            <person name="Lombard V."/>
            <person name="Lucas S."/>
            <person name="Lundell T."/>
            <person name="Martin R."/>
            <person name="McLaughlin D.J."/>
            <person name="Morgenstern I."/>
            <person name="Morin E."/>
            <person name="Murat C."/>
            <person name="Nagy L.G."/>
            <person name="Nolan M."/>
            <person name="Ohm R.A."/>
            <person name="Patyshakuliyeva A."/>
            <person name="Rokas A."/>
            <person name="Ruiz-Duenas F.J."/>
            <person name="Sabat G."/>
            <person name="Salamov A."/>
            <person name="Samejima M."/>
            <person name="Schmutz J."/>
            <person name="Slot J.C."/>
            <person name="St John F."/>
            <person name="Stenlid J."/>
            <person name="Sun H."/>
            <person name="Sun S."/>
            <person name="Syed K."/>
            <person name="Tsang A."/>
            <person name="Wiebenga A."/>
            <person name="Young D."/>
            <person name="Pisabarro A."/>
            <person name="Eastwood D.C."/>
            <person name="Martin F."/>
            <person name="Cullen D."/>
            <person name="Grigoriev I.V."/>
            <person name="Hibbett D.S."/>
        </authorList>
    </citation>
    <scope>NUCLEOTIDE SEQUENCE [LARGE SCALE GENOMIC DNA]</scope>
    <source>
        <strain evidence="2 3">MD-104</strain>
    </source>
</reference>
<dbReference type="AlphaFoldDB" id="A0A2H3J348"/>
<evidence type="ECO:0000256" key="1">
    <source>
        <dbReference type="SAM" id="MobiDB-lite"/>
    </source>
</evidence>
<protein>
    <submittedName>
        <fullName evidence="2">Uncharacterized protein</fullName>
    </submittedName>
</protein>
<evidence type="ECO:0000313" key="3">
    <source>
        <dbReference type="Proteomes" id="UP000218811"/>
    </source>
</evidence>
<feature type="region of interest" description="Disordered" evidence="1">
    <location>
        <begin position="1"/>
        <end position="35"/>
    </location>
</feature>
<feature type="region of interest" description="Disordered" evidence="1">
    <location>
        <begin position="311"/>
        <end position="347"/>
    </location>
</feature>
<proteinExistence type="predicted"/>
<organism evidence="2 3">
    <name type="scientific">Wolfiporia cocos (strain MD-104)</name>
    <name type="common">Brown rot fungus</name>
    <dbReference type="NCBI Taxonomy" id="742152"/>
    <lineage>
        <taxon>Eukaryota</taxon>
        <taxon>Fungi</taxon>
        <taxon>Dikarya</taxon>
        <taxon>Basidiomycota</taxon>
        <taxon>Agaricomycotina</taxon>
        <taxon>Agaricomycetes</taxon>
        <taxon>Polyporales</taxon>
        <taxon>Phaeolaceae</taxon>
        <taxon>Wolfiporia</taxon>
    </lineage>
</organism>
<dbReference type="Proteomes" id="UP000218811">
    <property type="component" value="Unassembled WGS sequence"/>
</dbReference>
<feature type="compositionally biased region" description="Acidic residues" evidence="1">
    <location>
        <begin position="14"/>
        <end position="30"/>
    </location>
</feature>
<sequence>MPYPAGDAAREEIDFFDYDDDDGESGEESSESGFVQEDLDEGGALAMSILQDEHASVDELREALRVMQLRIETLRQSERALRTQNAAMKAAQGKKTGRGNGTGAPRATTREGKIRLRGRMYAVVVSPWISNDVISHKERPPEVDPDAPEQYLSQQTVILARAAALHDVLTPELSRYAAQMSDAFVSAFRQGLVGGRATALKSVRDSIHAIFPAFSPSLFQAQAAEKRRNDPIMQRMLKFNVNEPKFPVLPPILFSQDSFRGQGKQTGIKWQSDFELYRRKITLMESERRNSLFCFYNEIVFPGISLGINETAQTQGDGSQPDEDDFDSELRALDQRNAENPAGSLYD</sequence>